<evidence type="ECO:0000256" key="7">
    <source>
        <dbReference type="RuleBase" id="RU003795"/>
    </source>
</evidence>
<dbReference type="UniPathway" id="UPA00275">
    <property type="reaction ID" value="UER00404"/>
</dbReference>
<name>A0A7D8Z2F1_VANHU</name>
<dbReference type="NCBIfam" id="TIGR00114">
    <property type="entry name" value="lumazine-synth"/>
    <property type="match status" value="1"/>
</dbReference>
<reference evidence="8 9" key="1">
    <citation type="journal article" date="2019" name="PLoS Genet.">
        <title>Convergent evolution of linked mating-type loci in basidiomycete fungi.</title>
        <authorList>
            <person name="Sun S."/>
            <person name="Coelho M.A."/>
            <person name="Heitman J."/>
            <person name="Nowrousian M."/>
        </authorList>
    </citation>
    <scope>NUCLEOTIDE SEQUENCE [LARGE SCALE GENOMIC DNA]</scope>
    <source>
        <strain evidence="8 9">CBS 4282</strain>
    </source>
</reference>
<evidence type="ECO:0000256" key="5">
    <source>
        <dbReference type="ARBA" id="ARBA00022679"/>
    </source>
</evidence>
<protein>
    <recommendedName>
        <fullName evidence="3 7">6,7-dimethyl-8-ribityllumazine synthase</fullName>
        <shortName evidence="7">DMRL synthase</shortName>
        <ecNumber evidence="3 7">2.5.1.78</ecNumber>
    </recommendedName>
</protein>
<evidence type="ECO:0000256" key="2">
    <source>
        <dbReference type="ARBA" id="ARBA00007424"/>
    </source>
</evidence>
<comment type="caution">
    <text evidence="8">The sequence shown here is derived from an EMBL/GenBank/DDBJ whole genome shotgun (WGS) entry which is preliminary data.</text>
</comment>
<evidence type="ECO:0000256" key="1">
    <source>
        <dbReference type="ARBA" id="ARBA00004917"/>
    </source>
</evidence>
<dbReference type="OrthoDB" id="2965at2759"/>
<proteinExistence type="inferred from homology"/>
<dbReference type="Gene3D" id="3.40.50.960">
    <property type="entry name" value="Lumazine/riboflavin synthase"/>
    <property type="match status" value="1"/>
</dbReference>
<evidence type="ECO:0000313" key="9">
    <source>
        <dbReference type="Proteomes" id="UP000473826"/>
    </source>
</evidence>
<dbReference type="EC" id="2.5.1.78" evidence="3 7"/>
<keyword evidence="9" id="KW-1185">Reference proteome</keyword>
<dbReference type="FunFam" id="3.40.50.960:FF:000005">
    <property type="entry name" value="6,7-dimethyl-8-ribityllumazine synthase"/>
    <property type="match status" value="1"/>
</dbReference>
<keyword evidence="4 7" id="KW-0686">Riboflavin biosynthesis</keyword>
<evidence type="ECO:0000256" key="4">
    <source>
        <dbReference type="ARBA" id="ARBA00022619"/>
    </source>
</evidence>
<comment type="function">
    <text evidence="7">Catalyzes the formation of 6,7-dimethyl-8-ribityllumazine by condensation of 5-amino-6-(D-ribitylamino)uracil with 3,4-dihydroxy-2-butanone 4-phosphate. This is the penultimate step in the biosynthesis of riboflavin.</text>
</comment>
<dbReference type="PANTHER" id="PTHR21058">
    <property type="entry name" value="6,7-DIMETHYL-8-RIBITYLLUMAZINE SYNTHASE DMRL SYNTHASE LUMAZINE SYNTHASE"/>
    <property type="match status" value="1"/>
</dbReference>
<dbReference type="Pfam" id="PF00885">
    <property type="entry name" value="DMRL_synthase"/>
    <property type="match status" value="2"/>
</dbReference>
<dbReference type="EMBL" id="QKWK01000007">
    <property type="protein sequence ID" value="TXT08724.1"/>
    <property type="molecule type" value="Genomic_DNA"/>
</dbReference>
<dbReference type="CDD" id="cd09209">
    <property type="entry name" value="Lumazine_synthase-I"/>
    <property type="match status" value="1"/>
</dbReference>
<evidence type="ECO:0000313" key="8">
    <source>
        <dbReference type="EMBL" id="TXT08724.1"/>
    </source>
</evidence>
<dbReference type="InterPro" id="IPR002180">
    <property type="entry name" value="LS/RS"/>
</dbReference>
<dbReference type="SUPFAM" id="SSF52121">
    <property type="entry name" value="Lumazine synthase"/>
    <property type="match status" value="1"/>
</dbReference>
<evidence type="ECO:0000256" key="6">
    <source>
        <dbReference type="ARBA" id="ARBA00048785"/>
    </source>
</evidence>
<comment type="similarity">
    <text evidence="2 7">Belongs to the DMRL synthase family.</text>
</comment>
<dbReference type="GO" id="GO:0000906">
    <property type="term" value="F:6,7-dimethyl-8-ribityllumazine synthase activity"/>
    <property type="evidence" value="ECO:0007669"/>
    <property type="project" value="UniProtKB-EC"/>
</dbReference>
<dbReference type="HAMAP" id="MF_00178">
    <property type="entry name" value="Lumazine_synth"/>
    <property type="match status" value="1"/>
</dbReference>
<dbReference type="InterPro" id="IPR036467">
    <property type="entry name" value="LS/RS_sf"/>
</dbReference>
<dbReference type="PANTHER" id="PTHR21058:SF0">
    <property type="entry name" value="6,7-DIMETHYL-8-RIBITYLLUMAZINE SYNTHASE"/>
    <property type="match status" value="1"/>
</dbReference>
<organism evidence="8 9">
    <name type="scientific">Vanrija humicola</name>
    <name type="common">Yeast</name>
    <name type="synonym">Cryptococcus humicola</name>
    <dbReference type="NCBI Taxonomy" id="5417"/>
    <lineage>
        <taxon>Eukaryota</taxon>
        <taxon>Fungi</taxon>
        <taxon>Dikarya</taxon>
        <taxon>Basidiomycota</taxon>
        <taxon>Agaricomycotina</taxon>
        <taxon>Tremellomycetes</taxon>
        <taxon>Trichosporonales</taxon>
        <taxon>Trichosporonaceae</taxon>
        <taxon>Vanrija</taxon>
    </lineage>
</organism>
<gene>
    <name evidence="8" type="ORF">VHUM_02852</name>
</gene>
<dbReference type="GO" id="GO:0005758">
    <property type="term" value="C:mitochondrial intermembrane space"/>
    <property type="evidence" value="ECO:0007669"/>
    <property type="project" value="TreeGrafter"/>
</dbReference>
<comment type="pathway">
    <text evidence="1 7">Cofactor biosynthesis; riboflavin biosynthesis; riboflavin from 2-hydroxy-3-oxobutyl phosphate and 5-amino-6-(D-ribitylamino)uracil: step 1/2.</text>
</comment>
<comment type="catalytic activity">
    <reaction evidence="6 7">
        <text>(2S)-2-hydroxy-3-oxobutyl phosphate + 5-amino-6-(D-ribitylamino)uracil = 6,7-dimethyl-8-(1-D-ribityl)lumazine + phosphate + 2 H2O + H(+)</text>
        <dbReference type="Rhea" id="RHEA:26152"/>
        <dbReference type="ChEBI" id="CHEBI:15377"/>
        <dbReference type="ChEBI" id="CHEBI:15378"/>
        <dbReference type="ChEBI" id="CHEBI:15934"/>
        <dbReference type="ChEBI" id="CHEBI:43474"/>
        <dbReference type="ChEBI" id="CHEBI:58201"/>
        <dbReference type="ChEBI" id="CHEBI:58830"/>
        <dbReference type="EC" id="2.5.1.78"/>
    </reaction>
</comment>
<dbReference type="AlphaFoldDB" id="A0A7D8Z2F1"/>
<dbReference type="GO" id="GO:0009349">
    <property type="term" value="C:riboflavin synthase complex"/>
    <property type="evidence" value="ECO:0007669"/>
    <property type="project" value="UniProtKB-UniRule"/>
</dbReference>
<dbReference type="InterPro" id="IPR034964">
    <property type="entry name" value="LS"/>
</dbReference>
<accession>A0A7D8Z2F1</accession>
<keyword evidence="5 7" id="KW-0808">Transferase</keyword>
<dbReference type="Proteomes" id="UP000473826">
    <property type="component" value="Unassembled WGS sequence"/>
</dbReference>
<sequence>MADHTIKGLGAPPTKYDGSALRIGIVHARWNDVVIKSLVQGAVDKLKEQGVKEENIVIKSVPGSYELPFATQKLIAGGKEQATKAEPSLLGSTNLLSLVDEVRPGTPAQADKDKQQAAAATREFDAVIAIGVLIKGSTMHFEYISEAVTHGLMRVQLDTGTPVVFGVLTALTDEQALVRAGIGSNPEEKGHNHGEDWGLAAVELAASVSEWGKGSI</sequence>
<evidence type="ECO:0000256" key="3">
    <source>
        <dbReference type="ARBA" id="ARBA00012664"/>
    </source>
</evidence>
<dbReference type="GO" id="GO:0009231">
    <property type="term" value="P:riboflavin biosynthetic process"/>
    <property type="evidence" value="ECO:0007669"/>
    <property type="project" value="UniProtKB-UniPathway"/>
</dbReference>